<keyword evidence="3" id="KW-1185">Reference proteome</keyword>
<proteinExistence type="predicted"/>
<name>A0A562V2V9_9ACTN</name>
<organism evidence="2 3">
    <name type="scientific">Stackebrandtia albiflava</name>
    <dbReference type="NCBI Taxonomy" id="406432"/>
    <lineage>
        <taxon>Bacteria</taxon>
        <taxon>Bacillati</taxon>
        <taxon>Actinomycetota</taxon>
        <taxon>Actinomycetes</taxon>
        <taxon>Glycomycetales</taxon>
        <taxon>Glycomycetaceae</taxon>
        <taxon>Stackebrandtia</taxon>
    </lineage>
</organism>
<evidence type="ECO:0008006" key="4">
    <source>
        <dbReference type="Google" id="ProtNLM"/>
    </source>
</evidence>
<dbReference type="EMBL" id="VLLL01000006">
    <property type="protein sequence ID" value="TWJ12229.1"/>
    <property type="molecule type" value="Genomic_DNA"/>
</dbReference>
<evidence type="ECO:0000313" key="3">
    <source>
        <dbReference type="Proteomes" id="UP000321617"/>
    </source>
</evidence>
<dbReference type="RefSeq" id="WP_147139173.1">
    <property type="nucleotide sequence ID" value="NZ_BAABIJ010000002.1"/>
</dbReference>
<protein>
    <recommendedName>
        <fullName evidence="4">Excreted virulence factor EspC (Type VII ESX diderm)</fullName>
    </recommendedName>
</protein>
<feature type="region of interest" description="Disordered" evidence="1">
    <location>
        <begin position="1"/>
        <end position="52"/>
    </location>
</feature>
<sequence length="111" mass="12141">MTEPHRTDVEGVPVTSSQVSREHVRRLADEADRVAEQVRDADRPRTGEPLPPGWLFSAALPEVEAGWHLATERCAETWNEFAGLLDTAADEPATVDAETAAVIDSLLRGRP</sequence>
<gene>
    <name evidence="2" type="ORF">LX16_2984</name>
</gene>
<dbReference type="Proteomes" id="UP000321617">
    <property type="component" value="Unassembled WGS sequence"/>
</dbReference>
<evidence type="ECO:0000313" key="2">
    <source>
        <dbReference type="EMBL" id="TWJ12229.1"/>
    </source>
</evidence>
<reference evidence="2 3" key="1">
    <citation type="journal article" date="2013" name="Stand. Genomic Sci.">
        <title>Genomic Encyclopedia of Type Strains, Phase I: The one thousand microbial genomes (KMG-I) project.</title>
        <authorList>
            <person name="Kyrpides N.C."/>
            <person name="Woyke T."/>
            <person name="Eisen J.A."/>
            <person name="Garrity G."/>
            <person name="Lilburn T.G."/>
            <person name="Beck B.J."/>
            <person name="Whitman W.B."/>
            <person name="Hugenholtz P."/>
            <person name="Klenk H.P."/>
        </authorList>
    </citation>
    <scope>NUCLEOTIDE SEQUENCE [LARGE SCALE GENOMIC DNA]</scope>
    <source>
        <strain evidence="2 3">DSM 45044</strain>
    </source>
</reference>
<comment type="caution">
    <text evidence="2">The sequence shown here is derived from an EMBL/GenBank/DDBJ whole genome shotgun (WGS) entry which is preliminary data.</text>
</comment>
<accession>A0A562V2V9</accession>
<feature type="compositionally biased region" description="Basic and acidic residues" evidence="1">
    <location>
        <begin position="20"/>
        <end position="46"/>
    </location>
</feature>
<evidence type="ECO:0000256" key="1">
    <source>
        <dbReference type="SAM" id="MobiDB-lite"/>
    </source>
</evidence>
<dbReference type="AlphaFoldDB" id="A0A562V2V9"/>